<dbReference type="GO" id="GO:0097730">
    <property type="term" value="C:non-motile cilium"/>
    <property type="evidence" value="ECO:0007669"/>
    <property type="project" value="TreeGrafter"/>
</dbReference>
<evidence type="ECO:0000259" key="13">
    <source>
        <dbReference type="Pfam" id="PF24797"/>
    </source>
</evidence>
<name>A0AAV4MBT4_9ARAC</name>
<dbReference type="PIRSF" id="PIRSF037536">
    <property type="entry name" value="WD_repeat_p35"/>
    <property type="match status" value="1"/>
</dbReference>
<dbReference type="Pfam" id="PF25768">
    <property type="entry name" value="TPR_IFT121"/>
    <property type="match status" value="1"/>
</dbReference>
<evidence type="ECO:0000313" key="15">
    <source>
        <dbReference type="EMBL" id="GIX69841.1"/>
    </source>
</evidence>
<evidence type="ECO:0000256" key="4">
    <source>
        <dbReference type="ARBA" id="ARBA00022737"/>
    </source>
</evidence>
<evidence type="ECO:0000256" key="1">
    <source>
        <dbReference type="ARBA" id="ARBA00004120"/>
    </source>
</evidence>
<dbReference type="SMART" id="SM00320">
    <property type="entry name" value="WD40"/>
    <property type="match status" value="3"/>
</dbReference>
<dbReference type="GO" id="GO:0035721">
    <property type="term" value="P:intraciliary retrograde transport"/>
    <property type="evidence" value="ECO:0007669"/>
    <property type="project" value="TreeGrafter"/>
</dbReference>
<feature type="domain" description="IFT80/172/WDR35 TPR" evidence="11">
    <location>
        <begin position="736"/>
        <end position="828"/>
    </location>
</feature>
<dbReference type="Pfam" id="PF23390">
    <property type="entry name" value="Beta-prop_WDR35_2nd"/>
    <property type="match status" value="1"/>
</dbReference>
<keyword evidence="5" id="KW-0970">Cilium biogenesis/degradation</keyword>
<sequence>MKSIAWNKTHGYIACGGEGGLLKVLKLESRREVTASVVNSSSLSTNQSLEGHTGNVSLVQWNEPYQKLTSCDTNGFIMVWMEHKGIWYEEMVNNRQKSLVRGMAWNHDGQKICIIYDDGVIIVGSVDGNRIWGKELKGLNLTCVEWSPEGRFLLLGCNNGEVHIYEFGGAFVGKVPITSNENKRKDDLIMINWFKKQKDPDVPSLAIVFESGVIQLLKNENDSGPVVIDTGLIISCLEWNFKGSIIAVAGKKDKINHPDDKSHEVKFYNAFGELLHILRFAGNICGLSWEGNGQRIALAVDCYIFFATIRPYYKKHIKLVKNLISLASFGDFCCIASKSDDISKEFSLVVCNAIGSPIDSCNINLEPRQLCMNSSDVFAASRNSFCRFHFHSPKSKSLMQFTTEKPGLSDERCIVYDFPEVGKNYVDDYKNGDISGCFFIYILPKVNLYSIIQNSQHGMPSKITMNCFSEIIACINIYGEITFHPVLDNLKNHTDINISSLKKSPDLLAGSRLKSTGSEFDAQFPKIREPDNLLSASMPISESNGMILDSNRDGDENSNFARTYGGGHQGKWRNRKELADSLASLGESHDLNSSKMLNDNRNKSSIKSKFSDNMRSVNVAPVVSKPLEFDRKCAWDVQFASDDGQMCAIMDKMRMYIYRGTEPEEPMTCSAYMCEFRDLEVKAVKLTDLMENPDEPEDGYFFKNDVKSLRDTRNLISNVGLKDAAQFIEENPHPRLWQLLAEGALLKMDFSTAESAFVRCKDYQGIQFVKSILDINNETVKKAEVQAYFKKYEEVDRIYLTTDRIVSAIDLHRTLGDSFRVIELGLKKGGDLLEVSEMEEAWNGVADYYFDRQLWNEAVNYYEKAHNEAQIAECYYMLEDYGGLERLLNDLPENHKLLPELGSMFSSVGMCEQAVSAYVKCNKLNAAIECCTTLNQWKMAISLAQKYDIKDVDFLLSQYAVYLKQEKSVFTVVELYKKACKFLHAALMLYKFVKDLPEKHRDPLLLRKMYVLIAILVEEYKSNRKVSNFDRSDITDLGISLEEEVALQNVAPRLIDDPWRGAKAYHFFMLAQKHLYQGYMDAAMKTALHVREYEDILNLEDIYSLLALSSCSNRSFATCSSAFMRLESLESLSPDEKSKYETLAAEIFVKHPPKDSRSNTVHCRGCVESIPDWYTSCPNCNISFPVCVASGRPIMNPSLQWTCLQCHHSAFKQEMLTRSCCALCHCTLLIPV</sequence>
<evidence type="ECO:0000256" key="7">
    <source>
        <dbReference type="ARBA" id="ARBA00023212"/>
    </source>
</evidence>
<evidence type="ECO:0000313" key="16">
    <source>
        <dbReference type="Proteomes" id="UP001054837"/>
    </source>
</evidence>
<feature type="domain" description="IFT121-like TPR repeats" evidence="14">
    <location>
        <begin position="1056"/>
        <end position="1155"/>
    </location>
</feature>
<reference evidence="15 16" key="1">
    <citation type="submission" date="2021-06" db="EMBL/GenBank/DDBJ databases">
        <title>Caerostris darwini draft genome.</title>
        <authorList>
            <person name="Kono N."/>
            <person name="Arakawa K."/>
        </authorList>
    </citation>
    <scope>NUCLEOTIDE SEQUENCE [LARGE SCALE GENOMIC DNA]</scope>
</reference>
<proteinExistence type="predicted"/>
<dbReference type="PANTHER" id="PTHR12764:SF5">
    <property type="entry name" value="LD29485P"/>
    <property type="match status" value="1"/>
</dbReference>
<feature type="repeat" description="WD" evidence="9">
    <location>
        <begin position="49"/>
        <end position="80"/>
    </location>
</feature>
<evidence type="ECO:0000256" key="8">
    <source>
        <dbReference type="ARBA" id="ARBA00023273"/>
    </source>
</evidence>
<dbReference type="PROSITE" id="PS50082">
    <property type="entry name" value="WD_REPEATS_2"/>
    <property type="match status" value="1"/>
</dbReference>
<feature type="domain" description="IFT121/TULP4 N-terminal" evidence="13">
    <location>
        <begin position="2"/>
        <end position="310"/>
    </location>
</feature>
<dbReference type="EMBL" id="BPLQ01000307">
    <property type="protein sequence ID" value="GIX69841.1"/>
    <property type="molecule type" value="Genomic_DNA"/>
</dbReference>
<dbReference type="InterPro" id="IPR057979">
    <property type="entry name" value="TPR_IFT121"/>
</dbReference>
<dbReference type="InterPro" id="IPR057361">
    <property type="entry name" value="TPR_WDR35"/>
</dbReference>
<evidence type="ECO:0000256" key="3">
    <source>
        <dbReference type="ARBA" id="ARBA00022574"/>
    </source>
</evidence>
<dbReference type="Pfam" id="PF24797">
    <property type="entry name" value="Beta-prop_WDR35_TULP_N"/>
    <property type="match status" value="1"/>
</dbReference>
<evidence type="ECO:0000256" key="9">
    <source>
        <dbReference type="PROSITE-ProRule" id="PRU00221"/>
    </source>
</evidence>
<dbReference type="GO" id="GO:0061512">
    <property type="term" value="P:protein localization to cilium"/>
    <property type="evidence" value="ECO:0007669"/>
    <property type="project" value="TreeGrafter"/>
</dbReference>
<dbReference type="InterPro" id="IPR056159">
    <property type="entry name" value="Beta-prop_IFT121_TULP_N"/>
</dbReference>
<keyword evidence="4" id="KW-0677">Repeat</keyword>
<dbReference type="Gene3D" id="1.25.40.470">
    <property type="match status" value="2"/>
</dbReference>
<dbReference type="GO" id="GO:0030991">
    <property type="term" value="C:intraciliary transport particle A"/>
    <property type="evidence" value="ECO:0007669"/>
    <property type="project" value="TreeGrafter"/>
</dbReference>
<evidence type="ECO:0000259" key="12">
    <source>
        <dbReference type="Pfam" id="PF23390"/>
    </source>
</evidence>
<dbReference type="InterPro" id="IPR011990">
    <property type="entry name" value="TPR-like_helical_dom_sf"/>
</dbReference>
<keyword evidence="2" id="KW-0963">Cytoplasm</keyword>
<dbReference type="PANTHER" id="PTHR12764">
    <property type="entry name" value="WD REPEAT DOMAIN-RELATED"/>
    <property type="match status" value="1"/>
</dbReference>
<protein>
    <submittedName>
        <fullName evidence="15">WD repeat-containing protein 35</fullName>
    </submittedName>
</protein>
<keyword evidence="7" id="KW-0206">Cytoskeleton</keyword>
<keyword evidence="3 9" id="KW-0853">WD repeat</keyword>
<keyword evidence="8" id="KW-0966">Cell projection</keyword>
<gene>
    <name evidence="15" type="primary">Wdr35</name>
    <name evidence="15" type="ORF">CDAR_17831</name>
</gene>
<keyword evidence="6" id="KW-0969">Cilium</keyword>
<dbReference type="SUPFAM" id="SSF48452">
    <property type="entry name" value="TPR-like"/>
    <property type="match status" value="1"/>
</dbReference>
<dbReference type="InterPro" id="IPR015943">
    <property type="entry name" value="WD40/YVTN_repeat-like_dom_sf"/>
</dbReference>
<dbReference type="InterPro" id="IPR056157">
    <property type="entry name" value="TPR_IFT80_172_dom"/>
</dbReference>
<comment type="subcellular location">
    <subcellularLocation>
        <location evidence="1">Cytoplasm</location>
        <location evidence="1">Cytoskeleton</location>
        <location evidence="1">Cilium basal body</location>
    </subcellularLocation>
</comment>
<dbReference type="Pfam" id="PF25170">
    <property type="entry name" value="TPR_WDR35"/>
    <property type="match status" value="1"/>
</dbReference>
<evidence type="ECO:0000256" key="5">
    <source>
        <dbReference type="ARBA" id="ARBA00022794"/>
    </source>
</evidence>
<dbReference type="InterPro" id="IPR036322">
    <property type="entry name" value="WD40_repeat_dom_sf"/>
</dbReference>
<evidence type="ECO:0000256" key="6">
    <source>
        <dbReference type="ARBA" id="ARBA00023069"/>
    </source>
</evidence>
<keyword evidence="16" id="KW-1185">Reference proteome</keyword>
<dbReference type="Gene3D" id="2.130.10.10">
    <property type="entry name" value="YVTN repeat-like/Quinoprotein amine dehydrogenase"/>
    <property type="match status" value="1"/>
</dbReference>
<accession>A0AAV4MBT4</accession>
<feature type="domain" description="IFT121 second beta-propeller" evidence="12">
    <location>
        <begin position="618"/>
        <end position="700"/>
    </location>
</feature>
<dbReference type="InterPro" id="IPR001680">
    <property type="entry name" value="WD40_rpt"/>
</dbReference>
<evidence type="ECO:0000259" key="11">
    <source>
        <dbReference type="Pfam" id="PF23387"/>
    </source>
</evidence>
<dbReference type="GO" id="GO:1905515">
    <property type="term" value="P:non-motile cilium assembly"/>
    <property type="evidence" value="ECO:0007669"/>
    <property type="project" value="TreeGrafter"/>
</dbReference>
<dbReference type="InterPro" id="IPR017233">
    <property type="entry name" value="WDR35"/>
</dbReference>
<dbReference type="Pfam" id="PF23387">
    <property type="entry name" value="TPR_IFT80_172"/>
    <property type="match status" value="1"/>
</dbReference>
<dbReference type="Pfam" id="PF23145">
    <property type="entry name" value="Zf_2nd_IFT121"/>
    <property type="match status" value="1"/>
</dbReference>
<organism evidence="15 16">
    <name type="scientific">Caerostris darwini</name>
    <dbReference type="NCBI Taxonomy" id="1538125"/>
    <lineage>
        <taxon>Eukaryota</taxon>
        <taxon>Metazoa</taxon>
        <taxon>Ecdysozoa</taxon>
        <taxon>Arthropoda</taxon>
        <taxon>Chelicerata</taxon>
        <taxon>Arachnida</taxon>
        <taxon>Araneae</taxon>
        <taxon>Araneomorphae</taxon>
        <taxon>Entelegynae</taxon>
        <taxon>Araneoidea</taxon>
        <taxon>Araneidae</taxon>
        <taxon>Caerostris</taxon>
    </lineage>
</organism>
<dbReference type="InterPro" id="IPR056170">
    <property type="entry name" value="Znf_IFT121-like"/>
</dbReference>
<dbReference type="InterPro" id="IPR056158">
    <property type="entry name" value="Beta-prop_IFT121_2nd"/>
</dbReference>
<evidence type="ECO:0000259" key="14">
    <source>
        <dbReference type="Pfam" id="PF25768"/>
    </source>
</evidence>
<evidence type="ECO:0000259" key="10">
    <source>
        <dbReference type="Pfam" id="PF23145"/>
    </source>
</evidence>
<dbReference type="SUPFAM" id="SSF50978">
    <property type="entry name" value="WD40 repeat-like"/>
    <property type="match status" value="1"/>
</dbReference>
<dbReference type="AlphaFoldDB" id="A0AAV4MBT4"/>
<feature type="domain" description="IFT121-like zinc finger" evidence="10">
    <location>
        <begin position="1185"/>
        <end position="1228"/>
    </location>
</feature>
<dbReference type="Proteomes" id="UP001054837">
    <property type="component" value="Unassembled WGS sequence"/>
</dbReference>
<dbReference type="InterPro" id="IPR039857">
    <property type="entry name" value="Ift122/121"/>
</dbReference>
<comment type="caution">
    <text evidence="15">The sequence shown here is derived from an EMBL/GenBank/DDBJ whole genome shotgun (WGS) entry which is preliminary data.</text>
</comment>
<evidence type="ECO:0000256" key="2">
    <source>
        <dbReference type="ARBA" id="ARBA00022490"/>
    </source>
</evidence>